<reference evidence="2" key="2">
    <citation type="submission" date="2017-02" db="UniProtKB">
        <authorList>
            <consortium name="WormBaseParasite"/>
        </authorList>
    </citation>
    <scope>IDENTIFICATION</scope>
</reference>
<dbReference type="WBParaSite" id="ACAC_0000448401-mRNA-1">
    <property type="protein sequence ID" value="ACAC_0000448401-mRNA-1"/>
    <property type="gene ID" value="ACAC_0000448401"/>
</dbReference>
<dbReference type="Proteomes" id="UP000035642">
    <property type="component" value="Unassembled WGS sequence"/>
</dbReference>
<dbReference type="AlphaFoldDB" id="A0A0K0D339"/>
<protein>
    <submittedName>
        <fullName evidence="2">CNH domain-containing protein</fullName>
    </submittedName>
</protein>
<sequence length="204" mass="23306">MPPERVPDPLRQKFLPYDGGYQLEYSKYLDIRKGSDCNVKFFRNCSGEFVNFIALNCANCVVLCRPSGDRSETRYVFPEELTVKDIEYIRCEDGGYGFVVALNSTRISVHPHCVALLRWNGAQLQLVRKLKMDQEITCLKVVADGESMIHLSPLLHPKMISWPHIVAVGTRYAHCYLFHFDQLQQQQRDDVHVPLSGTLTDGLS</sequence>
<accession>A0A0K0D339</accession>
<keyword evidence="1" id="KW-1185">Reference proteome</keyword>
<organism evidence="1 2">
    <name type="scientific">Angiostrongylus cantonensis</name>
    <name type="common">Rat lungworm</name>
    <dbReference type="NCBI Taxonomy" id="6313"/>
    <lineage>
        <taxon>Eukaryota</taxon>
        <taxon>Metazoa</taxon>
        <taxon>Ecdysozoa</taxon>
        <taxon>Nematoda</taxon>
        <taxon>Chromadorea</taxon>
        <taxon>Rhabditida</taxon>
        <taxon>Rhabditina</taxon>
        <taxon>Rhabditomorpha</taxon>
        <taxon>Strongyloidea</taxon>
        <taxon>Metastrongylidae</taxon>
        <taxon>Angiostrongylus</taxon>
    </lineage>
</organism>
<evidence type="ECO:0000313" key="2">
    <source>
        <dbReference type="WBParaSite" id="ACAC_0000448401-mRNA-1"/>
    </source>
</evidence>
<dbReference type="STRING" id="6313.A0A0K0D339"/>
<proteinExistence type="predicted"/>
<evidence type="ECO:0000313" key="1">
    <source>
        <dbReference type="Proteomes" id="UP000035642"/>
    </source>
</evidence>
<reference evidence="1" key="1">
    <citation type="submission" date="2012-09" db="EMBL/GenBank/DDBJ databases">
        <authorList>
            <person name="Martin A.A."/>
        </authorList>
    </citation>
    <scope>NUCLEOTIDE SEQUENCE</scope>
</reference>
<name>A0A0K0D339_ANGCA</name>